<evidence type="ECO:0000256" key="3">
    <source>
        <dbReference type="ARBA" id="ARBA00022473"/>
    </source>
</evidence>
<keyword evidence="11" id="KW-1185">Reference proteome</keyword>
<name>A0A834XFZ5_9FABA</name>
<evidence type="ECO:0000313" key="10">
    <source>
        <dbReference type="EMBL" id="KAF7843261.1"/>
    </source>
</evidence>
<keyword evidence="5" id="KW-0732">Signal</keyword>
<dbReference type="Proteomes" id="UP000634136">
    <property type="component" value="Unassembled WGS sequence"/>
</dbReference>
<comment type="function">
    <text evidence="7">Controls stomatal patterning.</text>
</comment>
<protein>
    <recommendedName>
        <fullName evidence="7">Epidermal patterning factor-like protein</fullName>
    </recommendedName>
</protein>
<keyword evidence="6" id="KW-1015">Disulfide bond</keyword>
<keyword evidence="9" id="KW-1133">Transmembrane helix</keyword>
<accession>A0A834XFZ5</accession>
<evidence type="ECO:0000313" key="11">
    <source>
        <dbReference type="Proteomes" id="UP000634136"/>
    </source>
</evidence>
<evidence type="ECO:0000256" key="4">
    <source>
        <dbReference type="ARBA" id="ARBA00022525"/>
    </source>
</evidence>
<reference evidence="10" key="1">
    <citation type="submission" date="2020-09" db="EMBL/GenBank/DDBJ databases">
        <title>Genome-Enabled Discovery of Anthraquinone Biosynthesis in Senna tora.</title>
        <authorList>
            <person name="Kang S.-H."/>
            <person name="Pandey R.P."/>
            <person name="Lee C.-M."/>
            <person name="Sim J.-S."/>
            <person name="Jeong J.-T."/>
            <person name="Choi B.-S."/>
            <person name="Jung M."/>
            <person name="Ginzburg D."/>
            <person name="Zhao K."/>
            <person name="Won S.Y."/>
            <person name="Oh T.-J."/>
            <person name="Yu Y."/>
            <person name="Kim N.-H."/>
            <person name="Lee O.R."/>
            <person name="Lee T.-H."/>
            <person name="Bashyal P."/>
            <person name="Kim T.-S."/>
            <person name="Lee W.-H."/>
            <person name="Kawkins C."/>
            <person name="Kim C.-K."/>
            <person name="Kim J.S."/>
            <person name="Ahn B.O."/>
            <person name="Rhee S.Y."/>
            <person name="Sohng J.K."/>
        </authorList>
    </citation>
    <scope>NUCLEOTIDE SEQUENCE</scope>
    <source>
        <tissue evidence="10">Leaf</tissue>
    </source>
</reference>
<dbReference type="GO" id="GO:0005576">
    <property type="term" value="C:extracellular region"/>
    <property type="evidence" value="ECO:0007669"/>
    <property type="project" value="UniProtKB-SubCell"/>
</dbReference>
<dbReference type="PANTHER" id="PTHR33109">
    <property type="entry name" value="EPIDERMAL PATTERNING FACTOR-LIKE PROTEIN 4"/>
    <property type="match status" value="1"/>
</dbReference>
<evidence type="ECO:0000256" key="2">
    <source>
        <dbReference type="ARBA" id="ARBA00008127"/>
    </source>
</evidence>
<keyword evidence="3 7" id="KW-0217">Developmental protein</keyword>
<gene>
    <name evidence="10" type="ORF">G2W53_000166</name>
</gene>
<dbReference type="OrthoDB" id="1874659at2759"/>
<dbReference type="AlphaFoldDB" id="A0A834XFZ5"/>
<dbReference type="EMBL" id="JAAIUW010000001">
    <property type="protein sequence ID" value="KAF7843261.1"/>
    <property type="molecule type" value="Genomic_DNA"/>
</dbReference>
<feature type="transmembrane region" description="Helical" evidence="9">
    <location>
        <begin position="12"/>
        <end position="31"/>
    </location>
</feature>
<dbReference type="Pfam" id="PF17181">
    <property type="entry name" value="EPF"/>
    <property type="match status" value="1"/>
</dbReference>
<comment type="subcellular location">
    <subcellularLocation>
        <location evidence="1 7">Secreted</location>
    </subcellularLocation>
</comment>
<evidence type="ECO:0000256" key="8">
    <source>
        <dbReference type="SAM" id="MobiDB-lite"/>
    </source>
</evidence>
<comment type="caution">
    <text evidence="10">The sequence shown here is derived from an EMBL/GenBank/DDBJ whole genome shotgun (WGS) entry which is preliminary data.</text>
</comment>
<evidence type="ECO:0000256" key="6">
    <source>
        <dbReference type="ARBA" id="ARBA00023157"/>
    </source>
</evidence>
<keyword evidence="9" id="KW-0812">Transmembrane</keyword>
<dbReference type="GO" id="GO:0010052">
    <property type="term" value="P:guard cell differentiation"/>
    <property type="evidence" value="ECO:0007669"/>
    <property type="project" value="UniProtKB-UniRule"/>
</dbReference>
<keyword evidence="4 7" id="KW-0964">Secreted</keyword>
<organism evidence="10 11">
    <name type="scientific">Senna tora</name>
    <dbReference type="NCBI Taxonomy" id="362788"/>
    <lineage>
        <taxon>Eukaryota</taxon>
        <taxon>Viridiplantae</taxon>
        <taxon>Streptophyta</taxon>
        <taxon>Embryophyta</taxon>
        <taxon>Tracheophyta</taxon>
        <taxon>Spermatophyta</taxon>
        <taxon>Magnoliopsida</taxon>
        <taxon>eudicotyledons</taxon>
        <taxon>Gunneridae</taxon>
        <taxon>Pentapetalae</taxon>
        <taxon>rosids</taxon>
        <taxon>fabids</taxon>
        <taxon>Fabales</taxon>
        <taxon>Fabaceae</taxon>
        <taxon>Caesalpinioideae</taxon>
        <taxon>Cassia clade</taxon>
        <taxon>Senna</taxon>
    </lineage>
</organism>
<comment type="similarity">
    <text evidence="2 7">Belongs to the plant cysteine rich small secretory peptide family. Epidermal patterning factor subfamily.</text>
</comment>
<evidence type="ECO:0000256" key="5">
    <source>
        <dbReference type="ARBA" id="ARBA00022729"/>
    </source>
</evidence>
<sequence length="118" mass="13320">MAASLKVSISMLFFFTVALIFIYLTVFTTLVPPKSGLSGGEKEEGEEEEGKRVIGSKPPACENKCMKCRPCMATLVVPNNHRRKKKAFNFKVESRGDDDDTYYLLSWKCRCGNKLFQP</sequence>
<evidence type="ECO:0000256" key="7">
    <source>
        <dbReference type="RuleBase" id="RU367102"/>
    </source>
</evidence>
<feature type="region of interest" description="Disordered" evidence="8">
    <location>
        <begin position="31"/>
        <end position="57"/>
    </location>
</feature>
<evidence type="ECO:0000256" key="9">
    <source>
        <dbReference type="SAM" id="Phobius"/>
    </source>
</evidence>
<evidence type="ECO:0000256" key="1">
    <source>
        <dbReference type="ARBA" id="ARBA00004613"/>
    </source>
</evidence>
<dbReference type="PANTHER" id="PTHR33109:SF82">
    <property type="entry name" value="EPIDERMAL PATTERNING FACTOR-LIKE PROTEIN"/>
    <property type="match status" value="1"/>
</dbReference>
<dbReference type="InterPro" id="IPR039455">
    <property type="entry name" value="EPFL"/>
</dbReference>
<keyword evidence="9" id="KW-0472">Membrane</keyword>
<proteinExistence type="inferred from homology"/>